<reference evidence="1" key="1">
    <citation type="submission" date="2014-05" db="EMBL/GenBank/DDBJ databases">
        <authorList>
            <person name="Chronopoulou M."/>
        </authorList>
    </citation>
    <scope>NUCLEOTIDE SEQUENCE</scope>
    <source>
        <tissue evidence="1">Whole organism</tissue>
    </source>
</reference>
<dbReference type="EMBL" id="HACA01005091">
    <property type="protein sequence ID" value="CDW22452.1"/>
    <property type="molecule type" value="Transcribed_RNA"/>
</dbReference>
<evidence type="ECO:0000313" key="1">
    <source>
        <dbReference type="EMBL" id="CDW22452.1"/>
    </source>
</evidence>
<protein>
    <submittedName>
        <fullName evidence="1">Uncharacterized protein</fullName>
    </submittedName>
</protein>
<proteinExistence type="predicted"/>
<sequence>MQDGSILLPGDEPSRYKKATCMSLTFQARKKAHATSHFQAPSSLCIESCSGFGKAILLRMD</sequence>
<name>A0A0K2TA60_LEPSM</name>
<accession>A0A0K2TA60</accession>
<dbReference type="AlphaFoldDB" id="A0A0K2TA60"/>
<organism evidence="1">
    <name type="scientific">Lepeophtheirus salmonis</name>
    <name type="common">Salmon louse</name>
    <name type="synonym">Caligus salmonis</name>
    <dbReference type="NCBI Taxonomy" id="72036"/>
    <lineage>
        <taxon>Eukaryota</taxon>
        <taxon>Metazoa</taxon>
        <taxon>Ecdysozoa</taxon>
        <taxon>Arthropoda</taxon>
        <taxon>Crustacea</taxon>
        <taxon>Multicrustacea</taxon>
        <taxon>Hexanauplia</taxon>
        <taxon>Copepoda</taxon>
        <taxon>Siphonostomatoida</taxon>
        <taxon>Caligidae</taxon>
        <taxon>Lepeophtheirus</taxon>
    </lineage>
</organism>